<feature type="transmembrane region" description="Helical" evidence="7">
    <location>
        <begin position="21"/>
        <end position="41"/>
    </location>
</feature>
<comment type="subcellular location">
    <subcellularLocation>
        <location evidence="1">Cell membrane</location>
        <topology evidence="1">Multi-pass membrane protein</topology>
    </subcellularLocation>
</comment>
<protein>
    <submittedName>
        <fullName evidence="10">FtsX-like permease family protein</fullName>
    </submittedName>
    <submittedName>
        <fullName evidence="12">Macrolide export ATP-binding/permease protein MacB</fullName>
        <ecNumber evidence="12">3.6.3.-</ecNumber>
    </submittedName>
</protein>
<evidence type="ECO:0000256" key="4">
    <source>
        <dbReference type="ARBA" id="ARBA00022989"/>
    </source>
</evidence>
<dbReference type="PANTHER" id="PTHR30572:SF4">
    <property type="entry name" value="ABC TRANSPORTER PERMEASE YTRF"/>
    <property type="match status" value="1"/>
</dbReference>
<evidence type="ECO:0000256" key="5">
    <source>
        <dbReference type="ARBA" id="ARBA00023136"/>
    </source>
</evidence>
<dbReference type="EMBL" id="UGGQ01000006">
    <property type="protein sequence ID" value="STO17221.1"/>
    <property type="molecule type" value="Genomic_DNA"/>
</dbReference>
<dbReference type="GO" id="GO:0022857">
    <property type="term" value="F:transmembrane transporter activity"/>
    <property type="evidence" value="ECO:0007669"/>
    <property type="project" value="TreeGrafter"/>
</dbReference>
<keyword evidence="12" id="KW-0067">ATP-binding</keyword>
<dbReference type="InterPro" id="IPR050250">
    <property type="entry name" value="Macrolide_Exporter_MacB"/>
</dbReference>
<dbReference type="PANTHER" id="PTHR30572">
    <property type="entry name" value="MEMBRANE COMPONENT OF TRANSPORTER-RELATED"/>
    <property type="match status" value="1"/>
</dbReference>
<dbReference type="RefSeq" id="WP_004016646.1">
    <property type="nucleotide sequence ID" value="NZ_JABCUO010000011.1"/>
</dbReference>
<evidence type="ECO:0000313" key="11">
    <source>
        <dbReference type="EMBL" id="NMW92489.1"/>
    </source>
</evidence>
<evidence type="ECO:0000313" key="15">
    <source>
        <dbReference type="Proteomes" id="UP000582487"/>
    </source>
</evidence>
<evidence type="ECO:0000313" key="12">
    <source>
        <dbReference type="EMBL" id="STO17221.1"/>
    </source>
</evidence>
<dbReference type="GeneID" id="61168145"/>
<dbReference type="Pfam" id="PF12704">
    <property type="entry name" value="MacB_PCD"/>
    <property type="match status" value="1"/>
</dbReference>
<dbReference type="GO" id="GO:0005524">
    <property type="term" value="F:ATP binding"/>
    <property type="evidence" value="ECO:0007669"/>
    <property type="project" value="UniProtKB-KW"/>
</dbReference>
<name>A0A7Y0U1P5_9ACTO</name>
<reference evidence="12 13" key="1">
    <citation type="submission" date="2018-06" db="EMBL/GenBank/DDBJ databases">
        <authorList>
            <consortium name="Pathogen Informatics"/>
            <person name="Doyle S."/>
        </authorList>
    </citation>
    <scope>NUCLEOTIDE SEQUENCE [LARGE SCALE GENOMIC DNA]</scope>
    <source>
        <strain evidence="12 13">NCTC11819</strain>
    </source>
</reference>
<feature type="transmembrane region" description="Helical" evidence="7">
    <location>
        <begin position="396"/>
        <end position="416"/>
    </location>
</feature>
<reference evidence="14 15" key="2">
    <citation type="submission" date="2020-04" db="EMBL/GenBank/DDBJ databases">
        <title>Antimicrobial susceptibility and clonality of vaginal-derived multi-drug resistant Mobiluncus isolates in China.</title>
        <authorList>
            <person name="Zhang X."/>
        </authorList>
    </citation>
    <scope>NUCLEOTIDE SEQUENCE [LARGE SCALE GENOMIC DNA]</scope>
    <source>
        <strain evidence="10 14">13</strain>
        <strain evidence="11 15">7</strain>
    </source>
</reference>
<dbReference type="GO" id="GO:0005886">
    <property type="term" value="C:plasma membrane"/>
    <property type="evidence" value="ECO:0007669"/>
    <property type="project" value="UniProtKB-SubCell"/>
</dbReference>
<dbReference type="Proteomes" id="UP000582487">
    <property type="component" value="Unassembled WGS sequence"/>
</dbReference>
<keyword evidence="2" id="KW-1003">Cell membrane</keyword>
<dbReference type="InterPro" id="IPR003838">
    <property type="entry name" value="ABC3_permease_C"/>
</dbReference>
<evidence type="ECO:0000259" key="9">
    <source>
        <dbReference type="Pfam" id="PF12704"/>
    </source>
</evidence>
<dbReference type="EMBL" id="JABCUR010000005">
    <property type="protein sequence ID" value="NMW65324.1"/>
    <property type="molecule type" value="Genomic_DNA"/>
</dbReference>
<gene>
    <name evidence="12" type="primary">macB_8</name>
    <name evidence="11" type="ORF">HHJ74_01995</name>
    <name evidence="10" type="ORF">HHJ78_07235</name>
    <name evidence="12" type="ORF">NCTC11819_01806</name>
</gene>
<organism evidence="10 14">
    <name type="scientific">Mobiluncus mulieris</name>
    <dbReference type="NCBI Taxonomy" id="2052"/>
    <lineage>
        <taxon>Bacteria</taxon>
        <taxon>Bacillati</taxon>
        <taxon>Actinomycetota</taxon>
        <taxon>Actinomycetes</taxon>
        <taxon>Actinomycetales</taxon>
        <taxon>Actinomycetaceae</taxon>
        <taxon>Mobiluncus</taxon>
    </lineage>
</organism>
<keyword evidence="5 7" id="KW-0472">Membrane</keyword>
<sequence length="433" mass="45947">MTLGESLRLALAGLWANKLRALLTLLGIIIGIASVVAIMTLSEGITQSVTKSLNSIGGTDMYVRVDTKENIAKMKSNDNGSYVDSANVPNKEDSDYITTDFLEKLRSDFANRIEGVSVSGAGGFGTVTYREKQVDVSNQSTNQDFLIGSNQEMLAGRGFTADEVLDGEPVAVISEKMLKEVFGGNKNLALGAEFSYSAGNGDMTFKVIGIYRSVKGKGIGGALAGGLGGDDNQFYIPYTLGDEVNGTTTRGFEYATIRPKASGNLKALRDEIQRYFDKQWETSQNFGVIVVSMENAMKQLNQLFGTISLGLSAIAGLSLLVGGIGVMNIMLVSVTERTREIGIRKALGATRSNIRSQFIIEAMMVCLLGGILGVILGGVGGYYGGAAMDASALPPLGALIFAPAFSVGIGVFFGYYPASKAAKLDPIEALRFE</sequence>
<evidence type="ECO:0000256" key="1">
    <source>
        <dbReference type="ARBA" id="ARBA00004651"/>
    </source>
</evidence>
<feature type="transmembrane region" description="Helical" evidence="7">
    <location>
        <begin position="303"/>
        <end position="331"/>
    </location>
</feature>
<comment type="similarity">
    <text evidence="6">Belongs to the ABC-4 integral membrane protein family.</text>
</comment>
<keyword evidence="3 7" id="KW-0812">Transmembrane</keyword>
<keyword evidence="12" id="KW-0378">Hydrolase</keyword>
<feature type="domain" description="ABC3 transporter permease C-terminal" evidence="8">
    <location>
        <begin position="313"/>
        <end position="426"/>
    </location>
</feature>
<evidence type="ECO:0000256" key="2">
    <source>
        <dbReference type="ARBA" id="ARBA00022475"/>
    </source>
</evidence>
<dbReference type="EC" id="3.6.3.-" evidence="12"/>
<evidence type="ECO:0000256" key="3">
    <source>
        <dbReference type="ARBA" id="ARBA00022692"/>
    </source>
</evidence>
<keyword evidence="4 7" id="KW-1133">Transmembrane helix</keyword>
<dbReference type="EMBL" id="JABCUV010000001">
    <property type="protein sequence ID" value="NMW92489.1"/>
    <property type="molecule type" value="Genomic_DNA"/>
</dbReference>
<dbReference type="Pfam" id="PF02687">
    <property type="entry name" value="FtsX"/>
    <property type="match status" value="1"/>
</dbReference>
<keyword evidence="12" id="KW-0547">Nucleotide-binding</keyword>
<dbReference type="InterPro" id="IPR025857">
    <property type="entry name" value="MacB_PCD"/>
</dbReference>
<accession>A0A7Y0U1P5</accession>
<evidence type="ECO:0000313" key="14">
    <source>
        <dbReference type="Proteomes" id="UP000578252"/>
    </source>
</evidence>
<dbReference type="AlphaFoldDB" id="A0A7Y0U1P5"/>
<evidence type="ECO:0000256" key="6">
    <source>
        <dbReference type="ARBA" id="ARBA00038076"/>
    </source>
</evidence>
<dbReference type="Proteomes" id="UP000255284">
    <property type="component" value="Unassembled WGS sequence"/>
</dbReference>
<evidence type="ECO:0000256" key="7">
    <source>
        <dbReference type="SAM" id="Phobius"/>
    </source>
</evidence>
<feature type="transmembrane region" description="Helical" evidence="7">
    <location>
        <begin position="358"/>
        <end position="384"/>
    </location>
</feature>
<evidence type="ECO:0000259" key="8">
    <source>
        <dbReference type="Pfam" id="PF02687"/>
    </source>
</evidence>
<proteinExistence type="inferred from homology"/>
<dbReference type="Proteomes" id="UP000578252">
    <property type="component" value="Unassembled WGS sequence"/>
</dbReference>
<dbReference type="GO" id="GO:0016787">
    <property type="term" value="F:hydrolase activity"/>
    <property type="evidence" value="ECO:0007669"/>
    <property type="project" value="UniProtKB-KW"/>
</dbReference>
<comment type="caution">
    <text evidence="10">The sequence shown here is derived from an EMBL/GenBank/DDBJ whole genome shotgun (WGS) entry which is preliminary data.</text>
</comment>
<evidence type="ECO:0000313" key="13">
    <source>
        <dbReference type="Proteomes" id="UP000255284"/>
    </source>
</evidence>
<evidence type="ECO:0000313" key="10">
    <source>
        <dbReference type="EMBL" id="NMW65324.1"/>
    </source>
</evidence>
<feature type="domain" description="MacB-like periplasmic core" evidence="9">
    <location>
        <begin position="22"/>
        <end position="274"/>
    </location>
</feature>